<keyword evidence="2 3" id="KW-0186">Copper</keyword>
<evidence type="ECO:0000256" key="2">
    <source>
        <dbReference type="ARBA" id="ARBA00023008"/>
    </source>
</evidence>
<feature type="disulfide bond" description="Redox-active" evidence="4">
    <location>
        <begin position="85"/>
        <end position="89"/>
    </location>
</feature>
<organism evidence="7 8">
    <name type="scientific">Advenella faeciporci</name>
    <dbReference type="NCBI Taxonomy" id="797535"/>
    <lineage>
        <taxon>Bacteria</taxon>
        <taxon>Pseudomonadati</taxon>
        <taxon>Pseudomonadota</taxon>
        <taxon>Betaproteobacteria</taxon>
        <taxon>Burkholderiales</taxon>
        <taxon>Alcaligenaceae</taxon>
    </lineage>
</organism>
<feature type="signal peptide" evidence="5">
    <location>
        <begin position="1"/>
        <end position="28"/>
    </location>
</feature>
<accession>A0A918MY63</accession>
<dbReference type="CDD" id="cd02968">
    <property type="entry name" value="SCO"/>
    <property type="match status" value="1"/>
</dbReference>
<evidence type="ECO:0000259" key="6">
    <source>
        <dbReference type="PROSITE" id="PS51352"/>
    </source>
</evidence>
<gene>
    <name evidence="7" type="ORF">GCM10011450_10320</name>
</gene>
<reference evidence="7" key="2">
    <citation type="submission" date="2020-09" db="EMBL/GenBank/DDBJ databases">
        <authorList>
            <person name="Sun Q."/>
            <person name="Kim S."/>
        </authorList>
    </citation>
    <scope>NUCLEOTIDE SEQUENCE</scope>
    <source>
        <strain evidence="7">KCTC 23732</strain>
    </source>
</reference>
<keyword evidence="4" id="KW-1015">Disulfide bond</keyword>
<dbReference type="PROSITE" id="PS51257">
    <property type="entry name" value="PROKAR_LIPOPROTEIN"/>
    <property type="match status" value="1"/>
</dbReference>
<keyword evidence="5" id="KW-0732">Signal</keyword>
<feature type="binding site" evidence="3">
    <location>
        <position position="89"/>
    </location>
    <ligand>
        <name>Cu cation</name>
        <dbReference type="ChEBI" id="CHEBI:23378"/>
    </ligand>
</feature>
<feature type="binding site" evidence="3">
    <location>
        <position position="85"/>
    </location>
    <ligand>
        <name>Cu cation</name>
        <dbReference type="ChEBI" id="CHEBI:23378"/>
    </ligand>
</feature>
<evidence type="ECO:0000313" key="7">
    <source>
        <dbReference type="EMBL" id="GGW82429.1"/>
    </source>
</evidence>
<dbReference type="RefSeq" id="WP_229793898.1">
    <property type="nucleotide sequence ID" value="NZ_BAABFY010000055.1"/>
</dbReference>
<evidence type="ECO:0000256" key="4">
    <source>
        <dbReference type="PIRSR" id="PIRSR603782-2"/>
    </source>
</evidence>
<feature type="domain" description="Thioredoxin" evidence="6">
    <location>
        <begin position="33"/>
        <end position="208"/>
    </location>
</feature>
<dbReference type="InterPro" id="IPR003782">
    <property type="entry name" value="SCO1/SenC"/>
</dbReference>
<evidence type="ECO:0000256" key="1">
    <source>
        <dbReference type="ARBA" id="ARBA00010996"/>
    </source>
</evidence>
<dbReference type="PANTHER" id="PTHR12151">
    <property type="entry name" value="ELECTRON TRANSPORT PROTIN SCO1/SENC FAMILY MEMBER"/>
    <property type="match status" value="1"/>
</dbReference>
<dbReference type="GO" id="GO:0046872">
    <property type="term" value="F:metal ion binding"/>
    <property type="evidence" value="ECO:0007669"/>
    <property type="project" value="UniProtKB-KW"/>
</dbReference>
<dbReference type="Proteomes" id="UP000608345">
    <property type="component" value="Unassembled WGS sequence"/>
</dbReference>
<protein>
    <submittedName>
        <fullName evidence="7">Photosynthetic protein synthase I</fullName>
    </submittedName>
</protein>
<keyword evidence="8" id="KW-1185">Reference proteome</keyword>
<dbReference type="Gene3D" id="3.40.30.10">
    <property type="entry name" value="Glutaredoxin"/>
    <property type="match status" value="1"/>
</dbReference>
<dbReference type="InterPro" id="IPR013766">
    <property type="entry name" value="Thioredoxin_domain"/>
</dbReference>
<dbReference type="AlphaFoldDB" id="A0A918MY63"/>
<dbReference type="PROSITE" id="PS51352">
    <property type="entry name" value="THIOREDOXIN_2"/>
    <property type="match status" value="1"/>
</dbReference>
<proteinExistence type="inferred from homology"/>
<evidence type="ECO:0000256" key="3">
    <source>
        <dbReference type="PIRSR" id="PIRSR603782-1"/>
    </source>
</evidence>
<name>A0A918MY63_9BURK</name>
<dbReference type="SUPFAM" id="SSF52833">
    <property type="entry name" value="Thioredoxin-like"/>
    <property type="match status" value="1"/>
</dbReference>
<reference evidence="7" key="1">
    <citation type="journal article" date="2014" name="Int. J. Syst. Evol. Microbiol.">
        <title>Complete genome sequence of Corynebacterium casei LMG S-19264T (=DSM 44701T), isolated from a smear-ripened cheese.</title>
        <authorList>
            <consortium name="US DOE Joint Genome Institute (JGI-PGF)"/>
            <person name="Walter F."/>
            <person name="Albersmeier A."/>
            <person name="Kalinowski J."/>
            <person name="Ruckert C."/>
        </authorList>
    </citation>
    <scope>NUCLEOTIDE SEQUENCE</scope>
    <source>
        <strain evidence="7">KCTC 23732</strain>
    </source>
</reference>
<feature type="chain" id="PRO_5037000616" evidence="5">
    <location>
        <begin position="29"/>
        <end position="208"/>
    </location>
</feature>
<evidence type="ECO:0000256" key="5">
    <source>
        <dbReference type="SAM" id="SignalP"/>
    </source>
</evidence>
<comment type="caution">
    <text evidence="7">The sequence shown here is derived from an EMBL/GenBank/DDBJ whole genome shotgun (WGS) entry which is preliminary data.</text>
</comment>
<feature type="binding site" evidence="3">
    <location>
        <position position="174"/>
    </location>
    <ligand>
        <name>Cu cation</name>
        <dbReference type="ChEBI" id="CHEBI:23378"/>
    </ligand>
</feature>
<dbReference type="InterPro" id="IPR036249">
    <property type="entry name" value="Thioredoxin-like_sf"/>
</dbReference>
<dbReference type="PANTHER" id="PTHR12151:SF25">
    <property type="entry name" value="LINALOOL DEHYDRATASE_ISOMERASE DOMAIN-CONTAINING PROTEIN"/>
    <property type="match status" value="1"/>
</dbReference>
<evidence type="ECO:0000313" key="8">
    <source>
        <dbReference type="Proteomes" id="UP000608345"/>
    </source>
</evidence>
<comment type="similarity">
    <text evidence="1">Belongs to the SCO1/2 family.</text>
</comment>
<dbReference type="EMBL" id="BMYS01000005">
    <property type="protein sequence ID" value="GGW82429.1"/>
    <property type="molecule type" value="Genomic_DNA"/>
</dbReference>
<keyword evidence="3" id="KW-0479">Metal-binding</keyword>
<dbReference type="Pfam" id="PF02630">
    <property type="entry name" value="SCO1-SenC"/>
    <property type="match status" value="1"/>
</dbReference>
<sequence length="208" mass="22816">MKKSYKARKLAVSVGLAFSMAFGLSACKQEVFEAVATQPIAFIGSDITGTGFGKNVGGINQDGNPVSFKDYKDKVVVVFFGFTQCPDVCPTAMAELSQLMTKFTPEEAAQVQVVMVSIDPERDTPEMLKAYVSAFDERFNAITGTPEQIAQLAKSFKAFYKKVAHTNGTYSMEHSSSLYVLDKKGESRILFKPGTPVEDMEKDIKSLF</sequence>
<dbReference type="FunFam" id="3.40.30.10:FF:000013">
    <property type="entry name" value="Blast:Protein SCO1 homolog, mitochondrial"/>
    <property type="match status" value="1"/>
</dbReference>